<dbReference type="EMBL" id="JABSTQ010010990">
    <property type="protein sequence ID" value="KAG0416092.1"/>
    <property type="molecule type" value="Genomic_DNA"/>
</dbReference>
<evidence type="ECO:0000313" key="1">
    <source>
        <dbReference type="EMBL" id="KAG0416092.1"/>
    </source>
</evidence>
<feature type="non-terminal residue" evidence="1">
    <location>
        <position position="1"/>
    </location>
</feature>
<gene>
    <name evidence="1" type="ORF">HPB47_006737</name>
</gene>
<accession>A0AC60P9A3</accession>
<proteinExistence type="predicted"/>
<comment type="caution">
    <text evidence="1">The sequence shown here is derived from an EMBL/GenBank/DDBJ whole genome shotgun (WGS) entry which is preliminary data.</text>
</comment>
<organism evidence="1 2">
    <name type="scientific">Ixodes persulcatus</name>
    <name type="common">Taiga tick</name>
    <dbReference type="NCBI Taxonomy" id="34615"/>
    <lineage>
        <taxon>Eukaryota</taxon>
        <taxon>Metazoa</taxon>
        <taxon>Ecdysozoa</taxon>
        <taxon>Arthropoda</taxon>
        <taxon>Chelicerata</taxon>
        <taxon>Arachnida</taxon>
        <taxon>Acari</taxon>
        <taxon>Parasitiformes</taxon>
        <taxon>Ixodida</taxon>
        <taxon>Ixodoidea</taxon>
        <taxon>Ixodidae</taxon>
        <taxon>Ixodinae</taxon>
        <taxon>Ixodes</taxon>
    </lineage>
</organism>
<reference evidence="1 2" key="1">
    <citation type="journal article" date="2020" name="Cell">
        <title>Large-Scale Comparative Analyses of Tick Genomes Elucidate Their Genetic Diversity and Vector Capacities.</title>
        <authorList>
            <consortium name="Tick Genome and Microbiome Consortium (TIGMIC)"/>
            <person name="Jia N."/>
            <person name="Wang J."/>
            <person name="Shi W."/>
            <person name="Du L."/>
            <person name="Sun Y."/>
            <person name="Zhan W."/>
            <person name="Jiang J.F."/>
            <person name="Wang Q."/>
            <person name="Zhang B."/>
            <person name="Ji P."/>
            <person name="Bell-Sakyi L."/>
            <person name="Cui X.M."/>
            <person name="Yuan T.T."/>
            <person name="Jiang B.G."/>
            <person name="Yang W.F."/>
            <person name="Lam T.T."/>
            <person name="Chang Q.C."/>
            <person name="Ding S.J."/>
            <person name="Wang X.J."/>
            <person name="Zhu J.G."/>
            <person name="Ruan X.D."/>
            <person name="Zhao L."/>
            <person name="Wei J.T."/>
            <person name="Ye R.Z."/>
            <person name="Que T.C."/>
            <person name="Du C.H."/>
            <person name="Zhou Y.H."/>
            <person name="Cheng J.X."/>
            <person name="Dai P.F."/>
            <person name="Guo W.B."/>
            <person name="Han X.H."/>
            <person name="Huang E.J."/>
            <person name="Li L.F."/>
            <person name="Wei W."/>
            <person name="Gao Y.C."/>
            <person name="Liu J.Z."/>
            <person name="Shao H.Z."/>
            <person name="Wang X."/>
            <person name="Wang C.C."/>
            <person name="Yang T.C."/>
            <person name="Huo Q.B."/>
            <person name="Li W."/>
            <person name="Chen H.Y."/>
            <person name="Chen S.E."/>
            <person name="Zhou L.G."/>
            <person name="Ni X.B."/>
            <person name="Tian J.H."/>
            <person name="Sheng Y."/>
            <person name="Liu T."/>
            <person name="Pan Y.S."/>
            <person name="Xia L.Y."/>
            <person name="Li J."/>
            <person name="Zhao F."/>
            <person name="Cao W.C."/>
        </authorList>
    </citation>
    <scope>NUCLEOTIDE SEQUENCE [LARGE SCALE GENOMIC DNA]</scope>
    <source>
        <strain evidence="1">Iper-2018</strain>
    </source>
</reference>
<evidence type="ECO:0000313" key="2">
    <source>
        <dbReference type="Proteomes" id="UP000805193"/>
    </source>
</evidence>
<keyword evidence="2" id="KW-1185">Reference proteome</keyword>
<protein>
    <submittedName>
        <fullName evidence="1">Uncharacterized protein</fullName>
    </submittedName>
</protein>
<name>A0AC60P9A3_IXOPE</name>
<dbReference type="Proteomes" id="UP000805193">
    <property type="component" value="Unassembled WGS sequence"/>
</dbReference>
<sequence length="2223" mass="238229">VHIRPKFYHLMIVESGTQDVPKLDGFVSGPGRGAGPSSRSPQHPNGMLSFQACSFLLASQDALNYSDLYGAILSLLWVGAQCDGVERPEGSKLSYLGTAAVQYCFGVVWRLLLSLPPSVQLSGALSTGNAALDLPQVLHAIVWASRFGHKNFLGWIQESLVRQGLIVQKAESTLHLVTANACQLLFDIRVFKQLASKQNDNPGREVKELSRELFPTLIQLIKLYSTCIRWSLLLQAVELSPTGRSEVSLRATDVVLRMCSRHCAPVMDTASTIVAYLPPHLDSMLDSWATVLVNVCNWVTLALEVSIGSPDSESFAQHIYEEMLARCYELLIDYSNKDSELNEFVFHECLKFMEGLLDKQPGKKALEKFFADKDMWNILLSAADGNLSPAYGTRVLKFFSKLFLQIEKNSGDASLEKLNVTLSKMGRLNELDTKALQNWLMKVATGGKSSSLNGNGGSIQENRLLLQNLTTYIVKENNEVSSQVAGSFLTALIEIGSQLLSPGSEGLGFSDLMVVMVTLAGAGSGAGHLQLFTAATEWLDTCKKYLAQKDILDKLEENASEGKHQFMMGPACCLLSYIADLVGSLKLLAERPPVLGRGGAASPPCDGDVQHPEADSDWADEMGPDDDESGGEDSDEDSLCNKLCTFTMTQKEFMNQHWYHCHTCRMVDGVGVCTVCAKVCHKDHDVTYAKFGSFFCDCGAKEDGSCQALVKRNPQTSSEGATGASAAAAFSLPSENGIPSSLRKRASSPAPGTGATGGGTGVAAMGAEARSSSAPMDAKKASEESLKHRQQLAEKLEAFRGALIDHIVSTNLVGTVLELVQLLMPAIVETYHRNSPIGSSARAQKALSELHSLEKVFEHVDQLMVPTLGSQEGAFENVRMNYSGEQGQTIRQLLSAHMIRRVAMCCLASPQGKRQHLAVSHEKGKITLLQLSALLKQADSSKRKLTITRLASAPVPFTVLSITGNSCNEDYLAVCGLKDCHVLTFSSSGSVSEHLVLHPQLETGNYIIKAIWLPGSQTELAVVTADFVKVYDLSVDVLSAQFYFLLPTGRVRDCCFVFSEDGQRHLLLMSSAGHVYYQPMLDESSARHGPFYVTNILDVKHPDIKDSVGTVAGGGVSIYYSHVLQLLFLSYANGKSFMASLPQMTSELAEPVLILLKPSSSSTSSTTTNNNCTALAAATANSGSNATTASSTGTATATSGNSGGGGSGSSSKPTPQPLCQWSEVPNHPGLILALMQFSNNPLVLMVKPGTVLVQEIKILTAKSKITDLVAIRHPTSGGEMRTTLILLCEDGSLRIYMASQDQTGYWLTPAFQPASSAAGVHPPGAALGVPGGGGTAAVPRPSRRRKSLRGSRGGASAVAVSFPVDFFEHCNPVQDVEFGGNDLLQIYNAQQVKHRLNTTGMYVACTKPAGLTLEVTNNDPTLVMVGVRVLVGSQDVQRAPSSMEIFGRVHPVALTRSRWFDFPFTREESLNADKKFNIFFGPSADPSCVTMVDSVKVYGRSKESFGWPEESDEFAAGVGVAAQSAAAPATGLDSEGIPVMPLPLTALDRLTSSCLEMLDGCFSVHALSEERSSATQGSALEVATRLLTLPTPPAVHQQVKALLAALHPSRTAYSNHRDQALLSYVLECLSSSGAEKPPFQDLDGEAFYRLVAIARGVACARPANLVQFAESQESLAAEAADTANKEEVLEERGLPLKVHIATNTGSPESGHFMNCLSEAFWHLHTQRPKNPALAPVSKHGLVHVEATVQALVEVMYAFVALDVENVSLVAKHFARLLLCEDTVVSFAAKQAIIRVLRPKSRKRKVFIPSPPHCSTPGEVLQESNQESKSAASSSSNQPPSQSQPAVPSASAAGSLSSTASSSMAAAAHQRFGSVDSQQQQQEVESHFEMLENMDPVVLPGAEGAFPPLLDIPPDADDETMVELAIALSLQDQPGESEELNLGSLAMAPQGGAQRSSPLEGGHYSDTTASAGASDDEGSTAATDGSTLRTSPAEQQGGSGAGSESGGSGADSMTGEPNVSGRSSAYGDNVPEGGPGGPLGALLLARSETSSVGLPSNPSMPHETIDPEVAWGLHALRGALLDRLLHFLPQLRTVGGVRAIPFMQSTLSTIIKNGNKIDATRDIDAGGGTCKRFRGAAYPDVEEALYKWFVDARAEHIPLSRQIRLMQAQNTEFALGHQNFQPQNSWLQRFKERHGLTRKSIVSKAASVEESLADWMEHHAERIF</sequence>